<name>A0A8T3C7J0_DENNO</name>
<dbReference type="InterPro" id="IPR002885">
    <property type="entry name" value="PPR_rpt"/>
</dbReference>
<protein>
    <recommendedName>
        <fullName evidence="5">Pentatricopeptide repeat-containing protein</fullName>
    </recommendedName>
</protein>
<reference evidence="3" key="1">
    <citation type="journal article" date="2022" name="Front. Genet.">
        <title>Chromosome-Scale Assembly of the Dendrobium nobile Genome Provides Insights Into the Molecular Mechanism of the Biosynthesis of the Medicinal Active Ingredient of Dendrobium.</title>
        <authorList>
            <person name="Xu Q."/>
            <person name="Niu S.-C."/>
            <person name="Li K.-L."/>
            <person name="Zheng P.-J."/>
            <person name="Zhang X.-J."/>
            <person name="Jia Y."/>
            <person name="Liu Y."/>
            <person name="Niu Y.-X."/>
            <person name="Yu L.-H."/>
            <person name="Chen D.-F."/>
            <person name="Zhang G.-Q."/>
        </authorList>
    </citation>
    <scope>NUCLEOTIDE SEQUENCE</scope>
    <source>
        <tissue evidence="3">Leaf</tissue>
    </source>
</reference>
<dbReference type="FunFam" id="1.25.40.10:FF:000144">
    <property type="entry name" value="Pentatricopeptide repeat-containing protein, mitochondrial"/>
    <property type="match status" value="1"/>
</dbReference>
<dbReference type="Gene3D" id="1.25.40.10">
    <property type="entry name" value="Tetratricopeptide repeat domain"/>
    <property type="match status" value="1"/>
</dbReference>
<evidence type="ECO:0000313" key="3">
    <source>
        <dbReference type="EMBL" id="KAI0527270.1"/>
    </source>
</evidence>
<dbReference type="NCBIfam" id="TIGR00756">
    <property type="entry name" value="PPR"/>
    <property type="match status" value="2"/>
</dbReference>
<keyword evidence="1" id="KW-0677">Repeat</keyword>
<sequence length="162" mass="18287">MLDLEIEPNQFIFSSLFKVCGILSAMEMGKQIHAYSLKSRDFSDPATQNSLITMYSNCGCVEEAVKVFDLLKDPNIISFNSIISALAQHGHPEKAIKQFNRMELINLKPDAITILNLQTAFNHAGLIKEGVQIFSSMEEKFGSNQDIHIRLALRICWLELKI</sequence>
<dbReference type="OrthoDB" id="185373at2759"/>
<dbReference type="AlphaFoldDB" id="A0A8T3C7J0"/>
<dbReference type="InterPro" id="IPR046960">
    <property type="entry name" value="PPR_At4g14850-like_plant"/>
</dbReference>
<evidence type="ECO:0000256" key="2">
    <source>
        <dbReference type="PROSITE-ProRule" id="PRU00708"/>
    </source>
</evidence>
<comment type="caution">
    <text evidence="3">The sequence shown here is derived from an EMBL/GenBank/DDBJ whole genome shotgun (WGS) entry which is preliminary data.</text>
</comment>
<evidence type="ECO:0000256" key="1">
    <source>
        <dbReference type="ARBA" id="ARBA00022737"/>
    </source>
</evidence>
<evidence type="ECO:0008006" key="5">
    <source>
        <dbReference type="Google" id="ProtNLM"/>
    </source>
</evidence>
<proteinExistence type="predicted"/>
<dbReference type="Pfam" id="PF13041">
    <property type="entry name" value="PPR_2"/>
    <property type="match status" value="1"/>
</dbReference>
<gene>
    <name evidence="3" type="ORF">KFK09_002869</name>
</gene>
<feature type="repeat" description="PPR" evidence="2">
    <location>
        <begin position="75"/>
        <end position="109"/>
    </location>
</feature>
<organism evidence="3 4">
    <name type="scientific">Dendrobium nobile</name>
    <name type="common">Orchid</name>
    <dbReference type="NCBI Taxonomy" id="94219"/>
    <lineage>
        <taxon>Eukaryota</taxon>
        <taxon>Viridiplantae</taxon>
        <taxon>Streptophyta</taxon>
        <taxon>Embryophyta</taxon>
        <taxon>Tracheophyta</taxon>
        <taxon>Spermatophyta</taxon>
        <taxon>Magnoliopsida</taxon>
        <taxon>Liliopsida</taxon>
        <taxon>Asparagales</taxon>
        <taxon>Orchidaceae</taxon>
        <taxon>Epidendroideae</taxon>
        <taxon>Malaxideae</taxon>
        <taxon>Dendrobiinae</taxon>
        <taxon>Dendrobium</taxon>
    </lineage>
</organism>
<dbReference type="Pfam" id="PF01535">
    <property type="entry name" value="PPR"/>
    <property type="match status" value="1"/>
</dbReference>
<keyword evidence="4" id="KW-1185">Reference proteome</keyword>
<evidence type="ECO:0000313" key="4">
    <source>
        <dbReference type="Proteomes" id="UP000829196"/>
    </source>
</evidence>
<dbReference type="EMBL" id="JAGYWB010000003">
    <property type="protein sequence ID" value="KAI0527270.1"/>
    <property type="molecule type" value="Genomic_DNA"/>
</dbReference>
<dbReference type="PROSITE" id="PS51375">
    <property type="entry name" value="PPR"/>
    <property type="match status" value="1"/>
</dbReference>
<dbReference type="InterPro" id="IPR011990">
    <property type="entry name" value="TPR-like_helical_dom_sf"/>
</dbReference>
<dbReference type="PANTHER" id="PTHR47926">
    <property type="entry name" value="PENTATRICOPEPTIDE REPEAT-CONTAINING PROTEIN"/>
    <property type="match status" value="1"/>
</dbReference>
<accession>A0A8T3C7J0</accession>
<dbReference type="PANTHER" id="PTHR47926:SF530">
    <property type="entry name" value="DYW DOMAIN-CONTAINING PROTEIN"/>
    <property type="match status" value="1"/>
</dbReference>
<dbReference type="GO" id="GO:0003723">
    <property type="term" value="F:RNA binding"/>
    <property type="evidence" value="ECO:0007669"/>
    <property type="project" value="InterPro"/>
</dbReference>
<dbReference type="GO" id="GO:0009451">
    <property type="term" value="P:RNA modification"/>
    <property type="evidence" value="ECO:0007669"/>
    <property type="project" value="InterPro"/>
</dbReference>
<dbReference type="Proteomes" id="UP000829196">
    <property type="component" value="Unassembled WGS sequence"/>
</dbReference>
<dbReference type="SMR" id="A0A8T3C7J0"/>